<evidence type="ECO:0000313" key="3">
    <source>
        <dbReference type="Proteomes" id="UP001055286"/>
    </source>
</evidence>
<keyword evidence="3" id="KW-1185">Reference proteome</keyword>
<evidence type="ECO:0000313" key="2">
    <source>
        <dbReference type="EMBL" id="GJD65633.1"/>
    </source>
</evidence>
<sequence length="77" mass="8766">MPNGSVSRTCCPNPPHAAQTQGGLLNARRSLARAGSSRCMLLTDFDSWPTVYWRSRRIIRRLLLRTMYYVAVILGRE</sequence>
<dbReference type="AlphaFoldDB" id="A0AA37M744"/>
<feature type="region of interest" description="Disordered" evidence="1">
    <location>
        <begin position="1"/>
        <end position="22"/>
    </location>
</feature>
<dbReference type="EMBL" id="BPQJ01000044">
    <property type="protein sequence ID" value="GJD65633.1"/>
    <property type="molecule type" value="Genomic_DNA"/>
</dbReference>
<organism evidence="2 3">
    <name type="scientific">Methylobacterium frigidaeris</name>
    <dbReference type="NCBI Taxonomy" id="2038277"/>
    <lineage>
        <taxon>Bacteria</taxon>
        <taxon>Pseudomonadati</taxon>
        <taxon>Pseudomonadota</taxon>
        <taxon>Alphaproteobacteria</taxon>
        <taxon>Hyphomicrobiales</taxon>
        <taxon>Methylobacteriaceae</taxon>
        <taxon>Methylobacterium</taxon>
    </lineage>
</organism>
<gene>
    <name evidence="2" type="ORF">MPEAHAMD_5828</name>
</gene>
<reference evidence="2" key="1">
    <citation type="journal article" date="2016" name="Front. Microbiol.">
        <title>Genome Sequence of the Piezophilic, Mesophilic Sulfate-Reducing Bacterium Desulfovibrio indicus J2T.</title>
        <authorList>
            <person name="Cao J."/>
            <person name="Maignien L."/>
            <person name="Shao Z."/>
            <person name="Alain K."/>
            <person name="Jebbar M."/>
        </authorList>
    </citation>
    <scope>NUCLEOTIDE SEQUENCE</scope>
    <source>
        <strain evidence="2">JCM 32048</strain>
    </source>
</reference>
<name>A0AA37M744_9HYPH</name>
<feature type="compositionally biased region" description="Polar residues" evidence="1">
    <location>
        <begin position="1"/>
        <end position="10"/>
    </location>
</feature>
<reference evidence="2" key="2">
    <citation type="submission" date="2021-08" db="EMBL/GenBank/DDBJ databases">
        <authorList>
            <person name="Tani A."/>
            <person name="Ola A."/>
            <person name="Ogura Y."/>
            <person name="Katsura K."/>
            <person name="Hayashi T."/>
        </authorList>
    </citation>
    <scope>NUCLEOTIDE SEQUENCE</scope>
    <source>
        <strain evidence="2">JCM 32048</strain>
    </source>
</reference>
<proteinExistence type="predicted"/>
<dbReference type="Proteomes" id="UP001055286">
    <property type="component" value="Unassembled WGS sequence"/>
</dbReference>
<accession>A0AA37M744</accession>
<comment type="caution">
    <text evidence="2">The sequence shown here is derived from an EMBL/GenBank/DDBJ whole genome shotgun (WGS) entry which is preliminary data.</text>
</comment>
<protein>
    <submittedName>
        <fullName evidence="2">Uncharacterized protein</fullName>
    </submittedName>
</protein>
<evidence type="ECO:0000256" key="1">
    <source>
        <dbReference type="SAM" id="MobiDB-lite"/>
    </source>
</evidence>